<dbReference type="InterPro" id="IPR036910">
    <property type="entry name" value="HMG_box_dom_sf"/>
</dbReference>
<feature type="compositionally biased region" description="Low complexity" evidence="2">
    <location>
        <begin position="133"/>
        <end position="149"/>
    </location>
</feature>
<evidence type="ECO:0000256" key="2">
    <source>
        <dbReference type="SAM" id="MobiDB-lite"/>
    </source>
</evidence>
<dbReference type="Proteomes" id="UP000325113">
    <property type="component" value="Unassembled WGS sequence"/>
</dbReference>
<feature type="domain" description="HMG box" evidence="3">
    <location>
        <begin position="487"/>
        <end position="569"/>
    </location>
</feature>
<organism evidence="4 7">
    <name type="scientific">Cafeteria roenbergensis</name>
    <name type="common">Marine flagellate</name>
    <dbReference type="NCBI Taxonomy" id="33653"/>
    <lineage>
        <taxon>Eukaryota</taxon>
        <taxon>Sar</taxon>
        <taxon>Stramenopiles</taxon>
        <taxon>Bigyra</taxon>
        <taxon>Opalozoa</taxon>
        <taxon>Bicosoecida</taxon>
        <taxon>Cafeteriaceae</taxon>
        <taxon>Cafeteria</taxon>
    </lineage>
</organism>
<evidence type="ECO:0000259" key="3">
    <source>
        <dbReference type="PROSITE" id="PS50118"/>
    </source>
</evidence>
<accession>A0A5A8D7Q9</accession>
<feature type="region of interest" description="Disordered" evidence="2">
    <location>
        <begin position="103"/>
        <end position="149"/>
    </location>
</feature>
<dbReference type="EMBL" id="VLTM01000042">
    <property type="protein sequence ID" value="KAA0160654.1"/>
    <property type="molecule type" value="Genomic_DNA"/>
</dbReference>
<dbReference type="GO" id="GO:0003677">
    <property type="term" value="F:DNA binding"/>
    <property type="evidence" value="ECO:0007669"/>
    <property type="project" value="UniProtKB-UniRule"/>
</dbReference>
<dbReference type="GO" id="GO:0005634">
    <property type="term" value="C:nucleus"/>
    <property type="evidence" value="ECO:0007669"/>
    <property type="project" value="UniProtKB-UniRule"/>
</dbReference>
<dbReference type="Proteomes" id="UP000324907">
    <property type="component" value="Unassembled WGS sequence"/>
</dbReference>
<gene>
    <name evidence="5" type="ORF">FNF28_04839</name>
    <name evidence="4" type="ORF">FNF31_04205</name>
</gene>
<name>A0A5A8D7Q9_CAFRO</name>
<dbReference type="PROSITE" id="PS50118">
    <property type="entry name" value="HMG_BOX_2"/>
    <property type="match status" value="1"/>
</dbReference>
<keyword evidence="1" id="KW-0238">DNA-binding</keyword>
<proteinExistence type="predicted"/>
<keyword evidence="1" id="KW-0539">Nucleus</keyword>
<dbReference type="EMBL" id="VLTL01000086">
    <property type="protein sequence ID" value="KAA0162093.1"/>
    <property type="molecule type" value="Genomic_DNA"/>
</dbReference>
<dbReference type="Gene3D" id="1.10.30.10">
    <property type="entry name" value="High mobility group box domain"/>
    <property type="match status" value="1"/>
</dbReference>
<evidence type="ECO:0000313" key="6">
    <source>
        <dbReference type="Proteomes" id="UP000324907"/>
    </source>
</evidence>
<sequence length="582" mass="59688">MHAVARELASTMLRAMGAPPSPYDEAAAAESSARAASRVTASSTVIEAVAVAAAISQVMRTIQRRPPSQITSRRAAGCAVMAQQALDLDAEQVALLAEHIQATRAEKRPRDDDDDDAPQPGQASGTAETKNDAAGSSSSSTSSSSSGSEAAAAGASAGASAPLSLEESLRVVSPAVAARFVAKRARVAADAALVPPANVASDNGASAFALWAADQLCSLAKRSLHTGTSGDVDASQALSEPDVALLLLRRWTGLPQQERAKWMGRALTLAAAGALRPVAGATLAPAEQAHARAVAALTKAGVSGAATPPAPGAGAATSAAAQGTVGGSVSAQEVKPFLDPDVAAAVFAAADADTATATAIAGMPRADDLPHVPTRPFCQFVRSARSRIAPAQRGFASNAEFIGAMRETWASDPAEQDRVALAQSNFAKVVATRSERLAKWVRTTESSTRQELRDAFAETFEAVGAPLPAGLGAQGAAAAAEGGNGPPRQPLTPFLAFAVGVRRQMRRSLPGAVPADAPVRASELAVRDGIEMQAIGREWRALAPKQRAAFEEVARCDRVRFATEQRAWEARCAIEATEAALA</sequence>
<reference evidence="6 7" key="1">
    <citation type="submission" date="2019-07" db="EMBL/GenBank/DDBJ databases">
        <title>Genomes of Cafeteria roenbergensis.</title>
        <authorList>
            <person name="Fischer M.G."/>
            <person name="Hackl T."/>
            <person name="Roman M."/>
        </authorList>
    </citation>
    <scope>NUCLEOTIDE SEQUENCE [LARGE SCALE GENOMIC DNA]</scope>
    <source>
        <strain evidence="4 7">Cflag</strain>
        <strain evidence="5 6">RCC970-E3</strain>
    </source>
</reference>
<dbReference type="SUPFAM" id="SSF47095">
    <property type="entry name" value="HMG-box"/>
    <property type="match status" value="1"/>
</dbReference>
<dbReference type="InterPro" id="IPR009071">
    <property type="entry name" value="HMG_box_dom"/>
</dbReference>
<evidence type="ECO:0000256" key="1">
    <source>
        <dbReference type="PROSITE-ProRule" id="PRU00267"/>
    </source>
</evidence>
<evidence type="ECO:0000313" key="4">
    <source>
        <dbReference type="EMBL" id="KAA0160654.1"/>
    </source>
</evidence>
<evidence type="ECO:0000313" key="5">
    <source>
        <dbReference type="EMBL" id="KAA0162093.1"/>
    </source>
</evidence>
<feature type="DNA-binding region" description="HMG box" evidence="1">
    <location>
        <begin position="487"/>
        <end position="569"/>
    </location>
</feature>
<dbReference type="AlphaFoldDB" id="A0A5A8D7Q9"/>
<protein>
    <recommendedName>
        <fullName evidence="3">HMG box domain-containing protein</fullName>
    </recommendedName>
</protein>
<evidence type="ECO:0000313" key="7">
    <source>
        <dbReference type="Proteomes" id="UP000325113"/>
    </source>
</evidence>
<comment type="caution">
    <text evidence="4">The sequence shown here is derived from an EMBL/GenBank/DDBJ whole genome shotgun (WGS) entry which is preliminary data.</text>
</comment>